<evidence type="ECO:0000256" key="5">
    <source>
        <dbReference type="RuleBase" id="RU000687"/>
    </source>
</evidence>
<feature type="domain" description="Neurotransmitter-gated ion-channel transmembrane" evidence="7">
    <location>
        <begin position="292"/>
        <end position="491"/>
    </location>
</feature>
<dbReference type="Pfam" id="PF02931">
    <property type="entry name" value="Neur_chan_LBD"/>
    <property type="match status" value="1"/>
</dbReference>
<dbReference type="PANTHER" id="PTHR18945">
    <property type="entry name" value="NEUROTRANSMITTER GATED ION CHANNEL"/>
    <property type="match status" value="1"/>
</dbReference>
<keyword evidence="5" id="KW-0407">Ion channel</keyword>
<keyword evidence="9" id="KW-1185">Reference proteome</keyword>
<keyword evidence="3 5" id="KW-1133">Transmembrane helix</keyword>
<proteinExistence type="inferred from homology"/>
<organism evidence="8 9">
    <name type="scientific">Littorina saxatilis</name>
    <dbReference type="NCBI Taxonomy" id="31220"/>
    <lineage>
        <taxon>Eukaryota</taxon>
        <taxon>Metazoa</taxon>
        <taxon>Spiralia</taxon>
        <taxon>Lophotrochozoa</taxon>
        <taxon>Mollusca</taxon>
        <taxon>Gastropoda</taxon>
        <taxon>Caenogastropoda</taxon>
        <taxon>Littorinimorpha</taxon>
        <taxon>Littorinoidea</taxon>
        <taxon>Littorinidae</taxon>
        <taxon>Littorina</taxon>
    </lineage>
</organism>
<dbReference type="Gene3D" id="1.20.58.390">
    <property type="entry name" value="Neurotransmitter-gated ion-channel transmembrane domain"/>
    <property type="match status" value="1"/>
</dbReference>
<evidence type="ECO:0000256" key="2">
    <source>
        <dbReference type="ARBA" id="ARBA00022692"/>
    </source>
</evidence>
<dbReference type="Gene3D" id="2.70.170.10">
    <property type="entry name" value="Neurotransmitter-gated ion-channel ligand-binding domain"/>
    <property type="match status" value="1"/>
</dbReference>
<feature type="transmembrane region" description="Helical" evidence="5">
    <location>
        <begin position="344"/>
        <end position="370"/>
    </location>
</feature>
<dbReference type="AlphaFoldDB" id="A0AAN9GAW7"/>
<dbReference type="GO" id="GO:0016020">
    <property type="term" value="C:membrane"/>
    <property type="evidence" value="ECO:0007669"/>
    <property type="project" value="UniProtKB-SubCell"/>
</dbReference>
<keyword evidence="5" id="KW-0406">Ion transport</keyword>
<keyword evidence="4 5" id="KW-0472">Membrane</keyword>
<dbReference type="InterPro" id="IPR036719">
    <property type="entry name" value="Neuro-gated_channel_TM_sf"/>
</dbReference>
<dbReference type="InterPro" id="IPR038050">
    <property type="entry name" value="Neuro_actylchol_rec"/>
</dbReference>
<dbReference type="CDD" id="cd18989">
    <property type="entry name" value="LGIC_ECD_cation"/>
    <property type="match status" value="1"/>
</dbReference>
<accession>A0AAN9GAW7</accession>
<comment type="caution">
    <text evidence="5">Lacks conserved residue(s) required for the propagation of feature annotation.</text>
</comment>
<feature type="transmembrane region" description="Helical" evidence="5">
    <location>
        <begin position="284"/>
        <end position="308"/>
    </location>
</feature>
<keyword evidence="5" id="KW-0813">Transport</keyword>
<keyword evidence="2 5" id="KW-0812">Transmembrane</keyword>
<dbReference type="Proteomes" id="UP001374579">
    <property type="component" value="Unassembled WGS sequence"/>
</dbReference>
<protein>
    <recommendedName>
        <fullName evidence="10">Neurotransmitter-gated ion-channel ligand-binding domain-containing protein</fullName>
    </recommendedName>
</protein>
<comment type="caution">
    <text evidence="8">The sequence shown here is derived from an EMBL/GenBank/DDBJ whole genome shotgun (WGS) entry which is preliminary data.</text>
</comment>
<dbReference type="GO" id="GO:0004888">
    <property type="term" value="F:transmembrane signaling receptor activity"/>
    <property type="evidence" value="ECO:0007669"/>
    <property type="project" value="InterPro"/>
</dbReference>
<feature type="domain" description="Neurotransmitter-gated ion-channel ligand-binding" evidence="6">
    <location>
        <begin position="76"/>
        <end position="240"/>
    </location>
</feature>
<evidence type="ECO:0000256" key="4">
    <source>
        <dbReference type="ARBA" id="ARBA00023136"/>
    </source>
</evidence>
<feature type="transmembrane region" description="Helical" evidence="5">
    <location>
        <begin position="476"/>
        <end position="493"/>
    </location>
</feature>
<dbReference type="InterPro" id="IPR018000">
    <property type="entry name" value="Neurotransmitter_ion_chnl_CS"/>
</dbReference>
<evidence type="ECO:0000256" key="3">
    <source>
        <dbReference type="ARBA" id="ARBA00022989"/>
    </source>
</evidence>
<evidence type="ECO:0000259" key="7">
    <source>
        <dbReference type="Pfam" id="PF02932"/>
    </source>
</evidence>
<evidence type="ECO:0000259" key="6">
    <source>
        <dbReference type="Pfam" id="PF02931"/>
    </source>
</evidence>
<dbReference type="InterPro" id="IPR036734">
    <property type="entry name" value="Neur_chan_lig-bd_sf"/>
</dbReference>
<dbReference type="SUPFAM" id="SSF63712">
    <property type="entry name" value="Nicotinic receptor ligand binding domain-like"/>
    <property type="match status" value="1"/>
</dbReference>
<name>A0AAN9GAW7_9CAEN</name>
<comment type="similarity">
    <text evidence="5">Belongs to the ligand-gated ion channel (TC 1.A.9) family.</text>
</comment>
<dbReference type="InterPro" id="IPR006201">
    <property type="entry name" value="Neur_channel"/>
</dbReference>
<evidence type="ECO:0000313" key="9">
    <source>
        <dbReference type="Proteomes" id="UP001374579"/>
    </source>
</evidence>
<dbReference type="PRINTS" id="PR00252">
    <property type="entry name" value="NRIONCHANNEL"/>
</dbReference>
<gene>
    <name evidence="8" type="ORF">V1264_023209</name>
</gene>
<evidence type="ECO:0000256" key="1">
    <source>
        <dbReference type="ARBA" id="ARBA00004141"/>
    </source>
</evidence>
<reference evidence="8 9" key="1">
    <citation type="submission" date="2024-02" db="EMBL/GenBank/DDBJ databases">
        <title>Chromosome-scale genome assembly of the rough periwinkle Littorina saxatilis.</title>
        <authorList>
            <person name="De Jode A."/>
            <person name="Faria R."/>
            <person name="Formenti G."/>
            <person name="Sims Y."/>
            <person name="Smith T.P."/>
            <person name="Tracey A."/>
            <person name="Wood J.M.D."/>
            <person name="Zagrodzka Z.B."/>
            <person name="Johannesson K."/>
            <person name="Butlin R.K."/>
            <person name="Leder E.H."/>
        </authorList>
    </citation>
    <scope>NUCLEOTIDE SEQUENCE [LARGE SCALE GENOMIC DNA]</scope>
    <source>
        <strain evidence="8">Snail1</strain>
        <tissue evidence="8">Muscle</tissue>
    </source>
</reference>
<dbReference type="SUPFAM" id="SSF90112">
    <property type="entry name" value="Neurotransmitter-gated ion-channel transmembrane pore"/>
    <property type="match status" value="1"/>
</dbReference>
<dbReference type="EMBL" id="JBAMIC010000011">
    <property type="protein sequence ID" value="KAK7100220.1"/>
    <property type="molecule type" value="Genomic_DNA"/>
</dbReference>
<evidence type="ECO:0000313" key="8">
    <source>
        <dbReference type="EMBL" id="KAK7100220.1"/>
    </source>
</evidence>
<dbReference type="InterPro" id="IPR006029">
    <property type="entry name" value="Neurotrans-gated_channel_TM"/>
</dbReference>
<dbReference type="PROSITE" id="PS00236">
    <property type="entry name" value="NEUROTR_ION_CHANNEL"/>
    <property type="match status" value="1"/>
</dbReference>
<dbReference type="CDD" id="cd19051">
    <property type="entry name" value="LGIC_TM_cation"/>
    <property type="match status" value="1"/>
</dbReference>
<dbReference type="Pfam" id="PF02932">
    <property type="entry name" value="Neur_chan_memb"/>
    <property type="match status" value="1"/>
</dbReference>
<dbReference type="GO" id="GO:0005230">
    <property type="term" value="F:extracellular ligand-gated monoatomic ion channel activity"/>
    <property type="evidence" value="ECO:0007669"/>
    <property type="project" value="InterPro"/>
</dbReference>
<comment type="subcellular location">
    <subcellularLocation>
        <location evidence="1">Membrane</location>
        <topology evidence="1">Multi-pass membrane protein</topology>
    </subcellularLocation>
</comment>
<evidence type="ECO:0008006" key="10">
    <source>
        <dbReference type="Google" id="ProtNLM"/>
    </source>
</evidence>
<dbReference type="InterPro" id="IPR006202">
    <property type="entry name" value="Neur_chan_lig-bd"/>
</dbReference>
<sequence length="494" mass="54438">MLTFSDAILVNASFWKQRPVRGKRHTYGHKMAKPDASFFPVIFLWIVFLCRNDNCGLVKAHPHEKDVAVNLDHESHVYLHVLDELHYVKHLRPAASRNDSVVVDMDMALMAVHGLDTSTGILETTLRLSMQWQDPRLMWNASAYGGVKELSVPVDSLWSPNLNLFSTAQGTYKLLNGKHARLQDDGVVTWLCDVMLRSLCPVDLSKFPFDAQTCVLTLESGTALDESIHVHISQSPPQSLMGSTKGHVDTSMAGEWMLLGDELSVSPSKHSVELQVRLGRKSQLYQCLVVGPVVLLALLVPCVFLLPADSTAKITLGGLLQVSICICLRTLCDMLHHNHGSVPSIAIFSIASLALTSISIVMAAFVMSLASRGYTAKPVPAWLSTTFLGRCGLRRWLCMDQYLPVERQPPFATLKNGTDNSVEADADAASLKGSDSSDAKELTRSLRLMLGRYSAEQLVQQGGGEWPEIARVVDRLLFVVFVILFMLTSISLLS</sequence>